<accession>A0A6F8Y3Q6</accession>
<sequence>MAFVGIAGFAIALYLSGRLMPTPPAQPAAAGAGYEPAPQAEAADPVDWPWRRPRAGQEAEDLDSDLPPPADLTVAPTAPFVPMTDARAAAPDGKRDAPST</sequence>
<dbReference type="Proteomes" id="UP000502508">
    <property type="component" value="Chromosome"/>
</dbReference>
<dbReference type="EMBL" id="AP022870">
    <property type="protein sequence ID" value="BCB80663.1"/>
    <property type="molecule type" value="Genomic_DNA"/>
</dbReference>
<name>A0A6F8Y3Q6_9ACTN</name>
<gene>
    <name evidence="2" type="ORF">Pflav_070730</name>
</gene>
<feature type="region of interest" description="Disordered" evidence="1">
    <location>
        <begin position="22"/>
        <end position="100"/>
    </location>
</feature>
<organism evidence="2 3">
    <name type="scientific">Phytohabitans flavus</name>
    <dbReference type="NCBI Taxonomy" id="1076124"/>
    <lineage>
        <taxon>Bacteria</taxon>
        <taxon>Bacillati</taxon>
        <taxon>Actinomycetota</taxon>
        <taxon>Actinomycetes</taxon>
        <taxon>Micromonosporales</taxon>
        <taxon>Micromonosporaceae</taxon>
    </lineage>
</organism>
<proteinExistence type="predicted"/>
<evidence type="ECO:0000313" key="2">
    <source>
        <dbReference type="EMBL" id="BCB80663.1"/>
    </source>
</evidence>
<reference evidence="2 3" key="1">
    <citation type="submission" date="2020-03" db="EMBL/GenBank/DDBJ databases">
        <title>Whole genome shotgun sequence of Phytohabitans flavus NBRC 107702.</title>
        <authorList>
            <person name="Komaki H."/>
            <person name="Tamura T."/>
        </authorList>
    </citation>
    <scope>NUCLEOTIDE SEQUENCE [LARGE SCALE GENOMIC DNA]</scope>
    <source>
        <strain evidence="2 3">NBRC 107702</strain>
    </source>
</reference>
<reference evidence="2 3" key="2">
    <citation type="submission" date="2020-03" db="EMBL/GenBank/DDBJ databases">
        <authorList>
            <person name="Ichikawa N."/>
            <person name="Kimura A."/>
            <person name="Kitahashi Y."/>
            <person name="Uohara A."/>
        </authorList>
    </citation>
    <scope>NUCLEOTIDE SEQUENCE [LARGE SCALE GENOMIC DNA]</scope>
    <source>
        <strain evidence="2 3">NBRC 107702</strain>
    </source>
</reference>
<keyword evidence="3" id="KW-1185">Reference proteome</keyword>
<protein>
    <submittedName>
        <fullName evidence="2">Uncharacterized protein</fullName>
    </submittedName>
</protein>
<evidence type="ECO:0000313" key="3">
    <source>
        <dbReference type="Proteomes" id="UP000502508"/>
    </source>
</evidence>
<feature type="compositionally biased region" description="Low complexity" evidence="1">
    <location>
        <begin position="27"/>
        <end position="43"/>
    </location>
</feature>
<dbReference type="AlphaFoldDB" id="A0A6F8Y3Q6"/>
<dbReference type="KEGG" id="pfla:Pflav_070730"/>
<evidence type="ECO:0000256" key="1">
    <source>
        <dbReference type="SAM" id="MobiDB-lite"/>
    </source>
</evidence>